<evidence type="ECO:0000256" key="6">
    <source>
        <dbReference type="SAM" id="Phobius"/>
    </source>
</evidence>
<keyword evidence="4 6" id="KW-0472">Membrane</keyword>
<keyword evidence="2 6" id="KW-0812">Transmembrane</keyword>
<dbReference type="RefSeq" id="XP_040660933.1">
    <property type="nucleotide sequence ID" value="XM_040800050.1"/>
</dbReference>
<keyword evidence="3 6" id="KW-1133">Transmembrane helix</keyword>
<dbReference type="PANTHER" id="PTHR23507">
    <property type="entry name" value="ZGC:174356"/>
    <property type="match status" value="1"/>
</dbReference>
<name>A0A151GWY8_DRECN</name>
<reference evidence="8 9" key="1">
    <citation type="journal article" date="2016" name="Sci. Rep.">
        <title>Insights into Adaptations to a Near-Obligate Nematode Endoparasitic Lifestyle from the Finished Genome of Drechmeria coniospora.</title>
        <authorList>
            <person name="Zhang L."/>
            <person name="Zhou Z."/>
            <person name="Guo Q."/>
            <person name="Fokkens L."/>
            <person name="Miskei M."/>
            <person name="Pocsi I."/>
            <person name="Zhang W."/>
            <person name="Chen M."/>
            <person name="Wang L."/>
            <person name="Sun Y."/>
            <person name="Donzelli B.G."/>
            <person name="Gibson D.M."/>
            <person name="Nelson D.R."/>
            <person name="Luo J.G."/>
            <person name="Rep M."/>
            <person name="Liu H."/>
            <person name="Yang S."/>
            <person name="Wang J."/>
            <person name="Krasnoff S.B."/>
            <person name="Xu Y."/>
            <person name="Molnar I."/>
            <person name="Lin M."/>
        </authorList>
    </citation>
    <scope>NUCLEOTIDE SEQUENCE [LARGE SCALE GENOMIC DNA]</scope>
    <source>
        <strain evidence="8 9">ARSEF 6962</strain>
    </source>
</reference>
<feature type="compositionally biased region" description="Basic and acidic residues" evidence="5">
    <location>
        <begin position="530"/>
        <end position="542"/>
    </location>
</feature>
<dbReference type="AlphaFoldDB" id="A0A151GWY8"/>
<keyword evidence="9" id="KW-1185">Reference proteome</keyword>
<dbReference type="GeneID" id="63715367"/>
<feature type="transmembrane region" description="Helical" evidence="6">
    <location>
        <begin position="124"/>
        <end position="145"/>
    </location>
</feature>
<feature type="transmembrane region" description="Helical" evidence="6">
    <location>
        <begin position="399"/>
        <end position="418"/>
    </location>
</feature>
<gene>
    <name evidence="8" type="ORF">DCS_02724</name>
</gene>
<feature type="transmembrane region" description="Helical" evidence="6">
    <location>
        <begin position="360"/>
        <end position="378"/>
    </location>
</feature>
<dbReference type="InterPro" id="IPR036259">
    <property type="entry name" value="MFS_trans_sf"/>
</dbReference>
<evidence type="ECO:0000256" key="4">
    <source>
        <dbReference type="ARBA" id="ARBA00023136"/>
    </source>
</evidence>
<comment type="caution">
    <text evidence="8">The sequence shown here is derived from an EMBL/GenBank/DDBJ whole genome shotgun (WGS) entry which is preliminary data.</text>
</comment>
<dbReference type="InParanoid" id="A0A151GWY8"/>
<comment type="subcellular location">
    <subcellularLocation>
        <location evidence="1">Membrane</location>
        <topology evidence="1">Multi-pass membrane protein</topology>
    </subcellularLocation>
</comment>
<dbReference type="Gene3D" id="1.20.1250.20">
    <property type="entry name" value="MFS general substrate transporter like domains"/>
    <property type="match status" value="2"/>
</dbReference>
<dbReference type="GO" id="GO:0022857">
    <property type="term" value="F:transmembrane transporter activity"/>
    <property type="evidence" value="ECO:0007669"/>
    <property type="project" value="InterPro"/>
</dbReference>
<dbReference type="PANTHER" id="PTHR23507:SF1">
    <property type="entry name" value="FI18259P1-RELATED"/>
    <property type="match status" value="1"/>
</dbReference>
<evidence type="ECO:0000256" key="3">
    <source>
        <dbReference type="ARBA" id="ARBA00022989"/>
    </source>
</evidence>
<feature type="transmembrane region" description="Helical" evidence="6">
    <location>
        <begin position="235"/>
        <end position="258"/>
    </location>
</feature>
<dbReference type="Proteomes" id="UP000076580">
    <property type="component" value="Chromosome 01"/>
</dbReference>
<feature type="transmembrane region" description="Helical" evidence="6">
    <location>
        <begin position="264"/>
        <end position="284"/>
    </location>
</feature>
<evidence type="ECO:0000313" key="9">
    <source>
        <dbReference type="Proteomes" id="UP000076580"/>
    </source>
</evidence>
<dbReference type="InterPro" id="IPR011701">
    <property type="entry name" value="MFS"/>
</dbReference>
<evidence type="ECO:0000313" key="8">
    <source>
        <dbReference type="EMBL" id="KYK61581.1"/>
    </source>
</evidence>
<feature type="transmembrane region" description="Helical" evidence="6">
    <location>
        <begin position="188"/>
        <end position="214"/>
    </location>
</feature>
<feature type="transmembrane region" description="Helical" evidence="6">
    <location>
        <begin position="458"/>
        <end position="481"/>
    </location>
</feature>
<evidence type="ECO:0000256" key="5">
    <source>
        <dbReference type="SAM" id="MobiDB-lite"/>
    </source>
</evidence>
<feature type="region of interest" description="Disordered" evidence="5">
    <location>
        <begin position="523"/>
        <end position="542"/>
    </location>
</feature>
<feature type="transmembrane region" description="Helical" evidence="6">
    <location>
        <begin position="157"/>
        <end position="176"/>
    </location>
</feature>
<dbReference type="GO" id="GO:0016020">
    <property type="term" value="C:membrane"/>
    <property type="evidence" value="ECO:0007669"/>
    <property type="project" value="UniProtKB-SubCell"/>
</dbReference>
<dbReference type="PROSITE" id="PS50850">
    <property type="entry name" value="MFS"/>
    <property type="match status" value="1"/>
</dbReference>
<evidence type="ECO:0000256" key="1">
    <source>
        <dbReference type="ARBA" id="ARBA00004141"/>
    </source>
</evidence>
<feature type="transmembrane region" description="Helical" evidence="6">
    <location>
        <begin position="493"/>
        <end position="513"/>
    </location>
</feature>
<feature type="transmembrane region" description="Helical" evidence="6">
    <location>
        <begin position="64"/>
        <end position="84"/>
    </location>
</feature>
<feature type="domain" description="Major facilitator superfamily (MFS) profile" evidence="7">
    <location>
        <begin position="65"/>
        <end position="518"/>
    </location>
</feature>
<evidence type="ECO:0000256" key="2">
    <source>
        <dbReference type="ARBA" id="ARBA00022692"/>
    </source>
</evidence>
<dbReference type="SUPFAM" id="SSF103473">
    <property type="entry name" value="MFS general substrate transporter"/>
    <property type="match status" value="1"/>
</dbReference>
<evidence type="ECO:0000259" key="7">
    <source>
        <dbReference type="PROSITE" id="PS50850"/>
    </source>
</evidence>
<feature type="transmembrane region" description="Helical" evidence="6">
    <location>
        <begin position="424"/>
        <end position="446"/>
    </location>
</feature>
<sequence>MSAVELDEEIDEVEDEDAPLLDESGRRDNVWAEEAASWGRLRGPTSPWRVVEAKPWQARSGSTIVLLAATVKFCITASGMLMLIPLYRLIEDAVCHAYYDDSSPELMDERRCKGDEVQSRLAYLLGWLGLFNSMMTAALLVAYPYGLLADRLGRKPTAVLAYLGLATSFAFSPLMFSLWRTQVRENPYLLMTASLFLLLGGGVPVLLATLYAMAADVSADEQKPPPVFPPRRAASFLYLTFGATAGGLVGPLLAGLLMERHGPWVPIYVVMAVTPFMLCIFFFIPETLPTRSKLDRPLDDWRSAVADGLGDLVRSLGMMRNVNIPLILVTFLFQSARFTAYTSTLVQYVSKHFGWTLAETSLLLSPLGILNLVVLVALPKLSRVLMSPRFRFTVFGKDLFLTQVSTLIIIVGALIEAFSRHVGIFLFGLFIGTFGAADSPLARATVSHHVDGRHTSRLYALIGIVEVLGGFVGGPALAWFFDQGLRRKGLYTGLPWLYVASLCSVALAALFFVQPPRKSTEDAAFEQGDELDRSAEHDWHAE</sequence>
<dbReference type="InterPro" id="IPR020846">
    <property type="entry name" value="MFS_dom"/>
</dbReference>
<protein>
    <recommendedName>
        <fullName evidence="7">Major facilitator superfamily (MFS) profile domain-containing protein</fullName>
    </recommendedName>
</protein>
<accession>A0A151GWY8</accession>
<proteinExistence type="predicted"/>
<dbReference type="EMBL" id="LAYC01000001">
    <property type="protein sequence ID" value="KYK61581.1"/>
    <property type="molecule type" value="Genomic_DNA"/>
</dbReference>
<organism evidence="8 9">
    <name type="scientific">Drechmeria coniospora</name>
    <name type="common">Nematophagous fungus</name>
    <name type="synonym">Meria coniospora</name>
    <dbReference type="NCBI Taxonomy" id="98403"/>
    <lineage>
        <taxon>Eukaryota</taxon>
        <taxon>Fungi</taxon>
        <taxon>Dikarya</taxon>
        <taxon>Ascomycota</taxon>
        <taxon>Pezizomycotina</taxon>
        <taxon>Sordariomycetes</taxon>
        <taxon>Hypocreomycetidae</taxon>
        <taxon>Hypocreales</taxon>
        <taxon>Ophiocordycipitaceae</taxon>
        <taxon>Drechmeria</taxon>
    </lineage>
</organism>
<dbReference type="Pfam" id="PF07690">
    <property type="entry name" value="MFS_1"/>
    <property type="match status" value="1"/>
</dbReference>